<dbReference type="RefSeq" id="WP_163770022.1">
    <property type="nucleotide sequence ID" value="NZ_JAAGXA010000001.1"/>
</dbReference>
<feature type="chain" id="PRO_5026740921" description="Lipoprotein" evidence="1">
    <location>
        <begin position="23"/>
        <end position="131"/>
    </location>
</feature>
<dbReference type="AlphaFoldDB" id="A0A6P0HCX6"/>
<evidence type="ECO:0008006" key="4">
    <source>
        <dbReference type="Google" id="ProtNLM"/>
    </source>
</evidence>
<dbReference type="EMBL" id="JAAGXA010000001">
    <property type="protein sequence ID" value="NEN76683.1"/>
    <property type="molecule type" value="Genomic_DNA"/>
</dbReference>
<evidence type="ECO:0000313" key="3">
    <source>
        <dbReference type="Proteomes" id="UP000468687"/>
    </source>
</evidence>
<dbReference type="PROSITE" id="PS51257">
    <property type="entry name" value="PROKAR_LIPOPROTEIN"/>
    <property type="match status" value="1"/>
</dbReference>
<accession>A0A6P0HCX6</accession>
<name>A0A6P0HCX6_9ACTN</name>
<organism evidence="2 3">
    <name type="scientific">Nocardioides zeae</name>
    <dbReference type="NCBI Taxonomy" id="1457234"/>
    <lineage>
        <taxon>Bacteria</taxon>
        <taxon>Bacillati</taxon>
        <taxon>Actinomycetota</taxon>
        <taxon>Actinomycetes</taxon>
        <taxon>Propionibacteriales</taxon>
        <taxon>Nocardioidaceae</taxon>
        <taxon>Nocardioides</taxon>
    </lineage>
</organism>
<feature type="signal peptide" evidence="1">
    <location>
        <begin position="1"/>
        <end position="22"/>
    </location>
</feature>
<dbReference type="Proteomes" id="UP000468687">
    <property type="component" value="Unassembled WGS sequence"/>
</dbReference>
<sequence length="131" mass="13615">MRPSTAALLSLPVGLLVLVGCASDPEFTEVRIVSTTWNGWDPDYEPTTTTSTLAPAEGEETVVGCGVTITVVGVEHDRALLRSDEALAPVGDTGGIDLRDTQDEVEVAMGEVVEMSTATMDGGCGFELSVG</sequence>
<evidence type="ECO:0000313" key="2">
    <source>
        <dbReference type="EMBL" id="NEN76683.1"/>
    </source>
</evidence>
<proteinExistence type="predicted"/>
<protein>
    <recommendedName>
        <fullName evidence="4">Lipoprotein</fullName>
    </recommendedName>
</protein>
<gene>
    <name evidence="2" type="ORF">G3T38_00150</name>
</gene>
<evidence type="ECO:0000256" key="1">
    <source>
        <dbReference type="SAM" id="SignalP"/>
    </source>
</evidence>
<keyword evidence="1" id="KW-0732">Signal</keyword>
<comment type="caution">
    <text evidence="2">The sequence shown here is derived from an EMBL/GenBank/DDBJ whole genome shotgun (WGS) entry which is preliminary data.</text>
</comment>
<keyword evidence="3" id="KW-1185">Reference proteome</keyword>
<reference evidence="2 3" key="1">
    <citation type="journal article" date="2014" name="Int. J. Syst. Evol. Microbiol.">
        <title>Nocardioides zeae sp. nov., isolated from the stem of Zea mays.</title>
        <authorList>
            <person name="Glaeser S.P."/>
            <person name="McInroy J.A."/>
            <person name="Busse H.J."/>
            <person name="Kampfer P."/>
        </authorList>
    </citation>
    <scope>NUCLEOTIDE SEQUENCE [LARGE SCALE GENOMIC DNA]</scope>
    <source>
        <strain evidence="2 3">JCM 30728</strain>
    </source>
</reference>